<dbReference type="GO" id="GO:0006261">
    <property type="term" value="P:DNA-templated DNA replication"/>
    <property type="evidence" value="ECO:0007669"/>
    <property type="project" value="TreeGrafter"/>
</dbReference>
<dbReference type="OrthoDB" id="9811073at2"/>
<dbReference type="EC" id="2.7.7.7" evidence="1"/>
<dbReference type="GO" id="GO:0009360">
    <property type="term" value="C:DNA polymerase III complex"/>
    <property type="evidence" value="ECO:0007669"/>
    <property type="project" value="TreeGrafter"/>
</dbReference>
<dbReference type="InterPro" id="IPR027417">
    <property type="entry name" value="P-loop_NTPase"/>
</dbReference>
<dbReference type="NCBIfam" id="TIGR00678">
    <property type="entry name" value="holB"/>
    <property type="match status" value="1"/>
</dbReference>
<gene>
    <name evidence="4" type="primary">holB</name>
    <name evidence="4" type="ORF">FE810_00235</name>
</gene>
<protein>
    <recommendedName>
        <fullName evidence="1">DNA-directed DNA polymerase</fullName>
        <ecNumber evidence="1">2.7.7.7</ecNumber>
    </recommendedName>
</protein>
<dbReference type="InterPro" id="IPR004622">
    <property type="entry name" value="DNA_pol_HolB"/>
</dbReference>
<dbReference type="Gene3D" id="3.40.50.300">
    <property type="entry name" value="P-loop containing nucleotide triphosphate hydrolases"/>
    <property type="match status" value="1"/>
</dbReference>
<dbReference type="Pfam" id="PF13177">
    <property type="entry name" value="DNA_pol3_delta2"/>
    <property type="match status" value="1"/>
</dbReference>
<dbReference type="RefSeq" id="WP_138318024.1">
    <property type="nucleotide sequence ID" value="NZ_VCBC01000001.1"/>
</dbReference>
<reference evidence="4 5" key="1">
    <citation type="submission" date="2019-05" db="EMBL/GenBank/DDBJ databases">
        <title>Genome sequences of Thalassotalea litorea 1K03283.</title>
        <authorList>
            <person name="Zhang D."/>
        </authorList>
    </citation>
    <scope>NUCLEOTIDE SEQUENCE [LARGE SCALE GENOMIC DNA]</scope>
    <source>
        <strain evidence="4 5">MCCC 1K03283</strain>
    </source>
</reference>
<dbReference type="InterPro" id="IPR050238">
    <property type="entry name" value="DNA_Rep/Repair_Clamp_Loader"/>
</dbReference>
<dbReference type="GO" id="GO:0008408">
    <property type="term" value="F:3'-5' exonuclease activity"/>
    <property type="evidence" value="ECO:0007669"/>
    <property type="project" value="InterPro"/>
</dbReference>
<dbReference type="SUPFAM" id="SSF52540">
    <property type="entry name" value="P-loop containing nucleoside triphosphate hydrolases"/>
    <property type="match status" value="1"/>
</dbReference>
<accession>A0A5R9IRC6</accession>
<keyword evidence="2" id="KW-0239">DNA-directed DNA polymerase</keyword>
<keyword evidence="4" id="KW-0548">Nucleotidyltransferase</keyword>
<dbReference type="AlphaFoldDB" id="A0A5R9IRC6"/>
<dbReference type="PANTHER" id="PTHR11669:SF8">
    <property type="entry name" value="DNA POLYMERASE III SUBUNIT DELTA"/>
    <property type="match status" value="1"/>
</dbReference>
<dbReference type="Proteomes" id="UP000307790">
    <property type="component" value="Unassembled WGS sequence"/>
</dbReference>
<comment type="catalytic activity">
    <reaction evidence="3">
        <text>DNA(n) + a 2'-deoxyribonucleoside 5'-triphosphate = DNA(n+1) + diphosphate</text>
        <dbReference type="Rhea" id="RHEA:22508"/>
        <dbReference type="Rhea" id="RHEA-COMP:17339"/>
        <dbReference type="Rhea" id="RHEA-COMP:17340"/>
        <dbReference type="ChEBI" id="CHEBI:33019"/>
        <dbReference type="ChEBI" id="CHEBI:61560"/>
        <dbReference type="ChEBI" id="CHEBI:173112"/>
        <dbReference type="EC" id="2.7.7.7"/>
    </reaction>
</comment>
<evidence type="ECO:0000313" key="4">
    <source>
        <dbReference type="EMBL" id="TLU68080.1"/>
    </source>
</evidence>
<evidence type="ECO:0000256" key="2">
    <source>
        <dbReference type="ARBA" id="ARBA00022932"/>
    </source>
</evidence>
<keyword evidence="5" id="KW-1185">Reference proteome</keyword>
<comment type="caution">
    <text evidence="4">The sequence shown here is derived from an EMBL/GenBank/DDBJ whole genome shotgun (WGS) entry which is preliminary data.</text>
</comment>
<organism evidence="4 5">
    <name type="scientific">Thalassotalea litorea</name>
    <dbReference type="NCBI Taxonomy" id="2020715"/>
    <lineage>
        <taxon>Bacteria</taxon>
        <taxon>Pseudomonadati</taxon>
        <taxon>Pseudomonadota</taxon>
        <taxon>Gammaproteobacteria</taxon>
        <taxon>Alteromonadales</taxon>
        <taxon>Colwelliaceae</taxon>
        <taxon>Thalassotalea</taxon>
    </lineage>
</organism>
<evidence type="ECO:0000256" key="3">
    <source>
        <dbReference type="ARBA" id="ARBA00049244"/>
    </source>
</evidence>
<dbReference type="PANTHER" id="PTHR11669">
    <property type="entry name" value="REPLICATION FACTOR C / DNA POLYMERASE III GAMMA-TAU SUBUNIT"/>
    <property type="match status" value="1"/>
</dbReference>
<evidence type="ECO:0000256" key="1">
    <source>
        <dbReference type="ARBA" id="ARBA00012417"/>
    </source>
</evidence>
<evidence type="ECO:0000313" key="5">
    <source>
        <dbReference type="Proteomes" id="UP000307790"/>
    </source>
</evidence>
<dbReference type="EMBL" id="VCBC01000001">
    <property type="protein sequence ID" value="TLU68080.1"/>
    <property type="molecule type" value="Genomic_DNA"/>
</dbReference>
<keyword evidence="4" id="KW-0808">Transferase</keyword>
<name>A0A5R9IRC6_9GAMM</name>
<proteinExistence type="predicted"/>
<sequence>MGDNTLSQKNWLAPITEQLTQLLAQQKLPHGILFNGHPGSGTWDLGYWLARQLLCPENGLWGPACGHCKACTLILAGNHPDIVHIEAEKAHIGVESIRKANQFLVKKAQLGQSKVVIIQQAELMTEAAANALLKTLEEPTPFSFLLLTSYDSDRLLPTIQSRCTRFDIRPPVGSALKQSLGDSPLIDDYANMSHLTQLQDKEQGQLFTTFETVFNAWLMQPQQTEELVAFLTEHSFALGWLMQQFTAATRKAYQWQGIREHEGLAKLSQSRPDTLIQAITLITHASRQLKQLTQANKKFVIESLVIDLLKLISNNAEKRPR</sequence>
<dbReference type="GO" id="GO:0003887">
    <property type="term" value="F:DNA-directed DNA polymerase activity"/>
    <property type="evidence" value="ECO:0007669"/>
    <property type="project" value="UniProtKB-KW"/>
</dbReference>